<feature type="non-terminal residue" evidence="1">
    <location>
        <position position="1"/>
    </location>
</feature>
<evidence type="ECO:0008006" key="2">
    <source>
        <dbReference type="Google" id="ProtNLM"/>
    </source>
</evidence>
<accession>A0A0B6YXK7</accession>
<evidence type="ECO:0000313" key="1">
    <source>
        <dbReference type="EMBL" id="CEK60867.1"/>
    </source>
</evidence>
<sequence>AIIGQDDAFVMGSPGSVLWQGVIFVTNVTDELGVSQIEMSSPYADRNFLTGTAQPSPTSAYSYNGYSVTMGRFDHTRT</sequence>
<reference evidence="1" key="1">
    <citation type="submission" date="2014-12" db="EMBL/GenBank/DDBJ databases">
        <title>Insight into the proteome of Arion vulgaris.</title>
        <authorList>
            <person name="Aradska J."/>
            <person name="Bulat T."/>
            <person name="Smidak R."/>
            <person name="Sarate P."/>
            <person name="Gangsoo J."/>
            <person name="Sialana F."/>
            <person name="Bilban M."/>
            <person name="Lubec G."/>
        </authorList>
    </citation>
    <scope>NUCLEOTIDE SEQUENCE</scope>
    <source>
        <tissue evidence="1">Skin</tissue>
    </source>
</reference>
<proteinExistence type="predicted"/>
<gene>
    <name evidence="1" type="primary">ORF40586</name>
</gene>
<dbReference type="Gene3D" id="2.130.10.130">
    <property type="entry name" value="Integrin alpha, N-terminal"/>
    <property type="match status" value="1"/>
</dbReference>
<feature type="non-terminal residue" evidence="1">
    <location>
        <position position="78"/>
    </location>
</feature>
<dbReference type="InterPro" id="IPR028994">
    <property type="entry name" value="Integrin_alpha_N"/>
</dbReference>
<protein>
    <recommendedName>
        <fullName evidence="2">Integrin alpha-2 domain-containing protein</fullName>
    </recommendedName>
</protein>
<dbReference type="AlphaFoldDB" id="A0A0B6YXK7"/>
<dbReference type="EMBL" id="HACG01014002">
    <property type="protein sequence ID" value="CEK60867.1"/>
    <property type="molecule type" value="Transcribed_RNA"/>
</dbReference>
<name>A0A0B6YXK7_9EUPU</name>
<organism evidence="1">
    <name type="scientific">Arion vulgaris</name>
    <dbReference type="NCBI Taxonomy" id="1028688"/>
    <lineage>
        <taxon>Eukaryota</taxon>
        <taxon>Metazoa</taxon>
        <taxon>Spiralia</taxon>
        <taxon>Lophotrochozoa</taxon>
        <taxon>Mollusca</taxon>
        <taxon>Gastropoda</taxon>
        <taxon>Heterobranchia</taxon>
        <taxon>Euthyneura</taxon>
        <taxon>Panpulmonata</taxon>
        <taxon>Eupulmonata</taxon>
        <taxon>Stylommatophora</taxon>
        <taxon>Helicina</taxon>
        <taxon>Arionoidea</taxon>
        <taxon>Arionidae</taxon>
        <taxon>Arion</taxon>
    </lineage>
</organism>